<evidence type="ECO:0000313" key="13">
    <source>
        <dbReference type="EMBL" id="GMH17326.1"/>
    </source>
</evidence>
<protein>
    <submittedName>
        <fullName evidence="13">Uncharacterized protein</fullName>
    </submittedName>
</protein>
<evidence type="ECO:0000256" key="1">
    <source>
        <dbReference type="ARBA" id="ARBA00004123"/>
    </source>
</evidence>
<feature type="domain" description="CCT" evidence="12">
    <location>
        <begin position="640"/>
        <end position="682"/>
    </location>
</feature>
<dbReference type="Pfam" id="PF06203">
    <property type="entry name" value="CCT"/>
    <property type="match status" value="1"/>
</dbReference>
<dbReference type="Proteomes" id="UP001279734">
    <property type="component" value="Unassembled WGS sequence"/>
</dbReference>
<dbReference type="SMART" id="SM00448">
    <property type="entry name" value="REC"/>
    <property type="match status" value="1"/>
</dbReference>
<dbReference type="Pfam" id="PF00072">
    <property type="entry name" value="Response_reg"/>
    <property type="match status" value="1"/>
</dbReference>
<dbReference type="Gene3D" id="3.40.50.2300">
    <property type="match status" value="1"/>
</dbReference>
<dbReference type="InterPro" id="IPR010402">
    <property type="entry name" value="CCT_domain"/>
</dbReference>
<proteinExistence type="inferred from homology"/>
<name>A0AAD3XV17_NEPGR</name>
<evidence type="ECO:0000256" key="8">
    <source>
        <dbReference type="PROSITE-ProRule" id="PRU00169"/>
    </source>
</evidence>
<keyword evidence="5" id="KW-0090">Biological rhythms</keyword>
<sequence>MGELIVENNNAERMEVEEKERANGSEVVRWERYLPRMAIRVLLVEADYSTRKIVAALLRKCNYIVVAVSDGLKAWEILKQRHNSIDIMLTEFDLPSVSGYALLTLVMEHESCKNIPVIMMSSHDSISMVFKCLSKGAADFLIKPLRRNELKNLWQHVWKRLAQINDGHVPQNMTTGQHKVEPIFEKIVATNHSCDSVSSCWKDSKSSGKASDALSSCTTRFVEAESVYMENMEGVSQLKHGRASDVSEAEREQYGKNAKLDEESNALNSKIWEKSTSFRSAQITSCNEVYASNAIRVEEDGSNKGRMTRNESSGSDQQRDTANITSQRQPESPLDAIDLIGRIDDHQNCTLVHSSLKDVRNWPDCSSQLGLSLKRIHDLQNQGMNENHKLNHSNASAFSWYDNNKKLQSPFPPSYSTCMEVTGEQKCNRHLTSKEAINTSQWPSISSKGDDITAVSQPAHPEAAFLSPQLGLGRSLGGMCAGYGPVITPVFSPQSYAASSSPKPARRQDSLPLFSSPSLPVDPGAHSSSLGGCRFDEAANLSTGGNVAEHKMFESTEQHSNVNTLPPAACQSPCSTLCNGQSSALNRSECGIASEDADGNTAAATTVRKAATNDSVKDDVNNILSRDQFGRTGSCYTTQREAALAKFRLKRKERCYDKKVRYMSRKRLAEQRPRVKGQFVRQLQLDQSPAVANSSQENHT</sequence>
<dbReference type="PROSITE" id="PS51017">
    <property type="entry name" value="CCT"/>
    <property type="match status" value="1"/>
</dbReference>
<keyword evidence="4" id="KW-0805">Transcription regulation</keyword>
<evidence type="ECO:0000313" key="14">
    <source>
        <dbReference type="Proteomes" id="UP001279734"/>
    </source>
</evidence>
<gene>
    <name evidence="13" type="ORF">Nepgr_019167</name>
</gene>
<accession>A0AAD3XV17</accession>
<comment type="caution">
    <text evidence="13">The sequence shown here is derived from an EMBL/GenBank/DDBJ whole genome shotgun (WGS) entry which is preliminary data.</text>
</comment>
<dbReference type="AlphaFoldDB" id="A0AAD3XV17"/>
<dbReference type="InterPro" id="IPR011006">
    <property type="entry name" value="CheY-like_superfamily"/>
</dbReference>
<evidence type="ECO:0000259" key="11">
    <source>
        <dbReference type="PROSITE" id="PS50110"/>
    </source>
</evidence>
<evidence type="ECO:0000256" key="5">
    <source>
        <dbReference type="ARBA" id="ARBA00023108"/>
    </source>
</evidence>
<dbReference type="InterPro" id="IPR045279">
    <property type="entry name" value="ARR-like"/>
</dbReference>
<dbReference type="GO" id="GO:0000160">
    <property type="term" value="P:phosphorelay signal transduction system"/>
    <property type="evidence" value="ECO:0007669"/>
    <property type="project" value="UniProtKB-KW"/>
</dbReference>
<dbReference type="PANTHER" id="PTHR43874:SF146">
    <property type="entry name" value="TWO-COMPONENT RESPONSE REGULATOR-LIKE APRR9"/>
    <property type="match status" value="1"/>
</dbReference>
<dbReference type="EMBL" id="BSYO01000017">
    <property type="protein sequence ID" value="GMH17326.1"/>
    <property type="molecule type" value="Genomic_DNA"/>
</dbReference>
<keyword evidence="7 9" id="KW-0539">Nucleus</keyword>
<dbReference type="PANTHER" id="PTHR43874">
    <property type="entry name" value="TWO-COMPONENT RESPONSE REGULATOR"/>
    <property type="match status" value="1"/>
</dbReference>
<dbReference type="SUPFAM" id="SSF52172">
    <property type="entry name" value="CheY-like"/>
    <property type="match status" value="1"/>
</dbReference>
<evidence type="ECO:0000256" key="7">
    <source>
        <dbReference type="ARBA" id="ARBA00023242"/>
    </source>
</evidence>
<comment type="caution">
    <text evidence="8">Lacks conserved residue(s) required for the propagation of feature annotation.</text>
</comment>
<feature type="domain" description="Response regulatory" evidence="11">
    <location>
        <begin position="40"/>
        <end position="158"/>
    </location>
</feature>
<keyword evidence="6" id="KW-0804">Transcription</keyword>
<evidence type="ECO:0000256" key="9">
    <source>
        <dbReference type="PROSITE-ProRule" id="PRU00357"/>
    </source>
</evidence>
<dbReference type="GO" id="GO:0005634">
    <property type="term" value="C:nucleus"/>
    <property type="evidence" value="ECO:0007669"/>
    <property type="project" value="UniProtKB-SubCell"/>
</dbReference>
<dbReference type="InterPro" id="IPR001789">
    <property type="entry name" value="Sig_transdc_resp-reg_receiver"/>
</dbReference>
<comment type="similarity">
    <text evidence="2">Belongs to the ARR-like family.</text>
</comment>
<feature type="compositionally biased region" description="Polar residues" evidence="10">
    <location>
        <begin position="684"/>
        <end position="700"/>
    </location>
</feature>
<evidence type="ECO:0000256" key="2">
    <source>
        <dbReference type="ARBA" id="ARBA00010330"/>
    </source>
</evidence>
<keyword evidence="3" id="KW-0902">Two-component regulatory system</keyword>
<reference evidence="13" key="1">
    <citation type="submission" date="2023-05" db="EMBL/GenBank/DDBJ databases">
        <title>Nepenthes gracilis genome sequencing.</title>
        <authorList>
            <person name="Fukushima K."/>
        </authorList>
    </citation>
    <scope>NUCLEOTIDE SEQUENCE</scope>
    <source>
        <strain evidence="13">SING2019-196</strain>
    </source>
</reference>
<feature type="region of interest" description="Disordered" evidence="10">
    <location>
        <begin position="495"/>
        <end position="527"/>
    </location>
</feature>
<organism evidence="13 14">
    <name type="scientific">Nepenthes gracilis</name>
    <name type="common">Slender pitcher plant</name>
    <dbReference type="NCBI Taxonomy" id="150966"/>
    <lineage>
        <taxon>Eukaryota</taxon>
        <taxon>Viridiplantae</taxon>
        <taxon>Streptophyta</taxon>
        <taxon>Embryophyta</taxon>
        <taxon>Tracheophyta</taxon>
        <taxon>Spermatophyta</taxon>
        <taxon>Magnoliopsida</taxon>
        <taxon>eudicotyledons</taxon>
        <taxon>Gunneridae</taxon>
        <taxon>Pentapetalae</taxon>
        <taxon>Caryophyllales</taxon>
        <taxon>Nepenthaceae</taxon>
        <taxon>Nepenthes</taxon>
    </lineage>
</organism>
<feature type="compositionally biased region" description="Low complexity" evidence="10">
    <location>
        <begin position="510"/>
        <end position="519"/>
    </location>
</feature>
<feature type="compositionally biased region" description="Polar residues" evidence="10">
    <location>
        <begin position="310"/>
        <end position="330"/>
    </location>
</feature>
<feature type="region of interest" description="Disordered" evidence="10">
    <location>
        <begin position="667"/>
        <end position="700"/>
    </location>
</feature>
<comment type="subcellular location">
    <subcellularLocation>
        <location evidence="1 9">Nucleus</location>
    </subcellularLocation>
</comment>
<feature type="region of interest" description="Disordered" evidence="10">
    <location>
        <begin position="239"/>
        <end position="261"/>
    </location>
</feature>
<keyword evidence="14" id="KW-1185">Reference proteome</keyword>
<dbReference type="GO" id="GO:0009736">
    <property type="term" value="P:cytokinin-activated signaling pathway"/>
    <property type="evidence" value="ECO:0007669"/>
    <property type="project" value="InterPro"/>
</dbReference>
<evidence type="ECO:0000256" key="4">
    <source>
        <dbReference type="ARBA" id="ARBA00023015"/>
    </source>
</evidence>
<evidence type="ECO:0000259" key="12">
    <source>
        <dbReference type="PROSITE" id="PS51017"/>
    </source>
</evidence>
<dbReference type="PROSITE" id="PS50110">
    <property type="entry name" value="RESPONSE_REGULATORY"/>
    <property type="match status" value="1"/>
</dbReference>
<feature type="compositionally biased region" description="Basic and acidic residues" evidence="10">
    <location>
        <begin position="242"/>
        <end position="261"/>
    </location>
</feature>
<evidence type="ECO:0000256" key="6">
    <source>
        <dbReference type="ARBA" id="ARBA00023163"/>
    </source>
</evidence>
<dbReference type="GO" id="GO:0048511">
    <property type="term" value="P:rhythmic process"/>
    <property type="evidence" value="ECO:0007669"/>
    <property type="project" value="UniProtKB-KW"/>
</dbReference>
<evidence type="ECO:0000256" key="3">
    <source>
        <dbReference type="ARBA" id="ARBA00023012"/>
    </source>
</evidence>
<evidence type="ECO:0000256" key="10">
    <source>
        <dbReference type="SAM" id="MobiDB-lite"/>
    </source>
</evidence>
<feature type="region of interest" description="Disordered" evidence="10">
    <location>
        <begin position="300"/>
        <end position="333"/>
    </location>
</feature>